<accession>A0A7J7ILG9</accession>
<evidence type="ECO:0000256" key="4">
    <source>
        <dbReference type="ARBA" id="ARBA00022759"/>
    </source>
</evidence>
<keyword evidence="6" id="KW-0067">ATP-binding</keyword>
<dbReference type="GO" id="GO:0016787">
    <property type="term" value="F:hydrolase activity"/>
    <property type="evidence" value="ECO:0007669"/>
    <property type="project" value="UniProtKB-KW"/>
</dbReference>
<dbReference type="PROSITE" id="PS50828">
    <property type="entry name" value="SMR"/>
    <property type="match status" value="1"/>
</dbReference>
<dbReference type="SMART" id="SM00463">
    <property type="entry name" value="SMR"/>
    <property type="match status" value="1"/>
</dbReference>
<keyword evidence="3" id="KW-0547">Nucleotide-binding</keyword>
<feature type="domain" description="Smr" evidence="11">
    <location>
        <begin position="197"/>
        <end position="270"/>
    </location>
</feature>
<dbReference type="Gene3D" id="3.30.1370.110">
    <property type="match status" value="1"/>
</dbReference>
<gene>
    <name evidence="12" type="ORF">F1559_002037</name>
</gene>
<keyword evidence="9" id="KW-0175">Coiled coil</keyword>
<dbReference type="Proteomes" id="UP000530660">
    <property type="component" value="Unassembled WGS sequence"/>
</dbReference>
<dbReference type="AlphaFoldDB" id="A0A7J7ILG9"/>
<keyword evidence="13" id="KW-1185">Reference proteome</keyword>
<keyword evidence="8" id="KW-0238">DNA-binding</keyword>
<evidence type="ECO:0000256" key="3">
    <source>
        <dbReference type="ARBA" id="ARBA00022741"/>
    </source>
</evidence>
<evidence type="ECO:0000256" key="2">
    <source>
        <dbReference type="ARBA" id="ARBA00022730"/>
    </source>
</evidence>
<dbReference type="GO" id="GO:0004519">
    <property type="term" value="F:endonuclease activity"/>
    <property type="evidence" value="ECO:0007669"/>
    <property type="project" value="UniProtKB-KW"/>
</dbReference>
<evidence type="ECO:0000256" key="8">
    <source>
        <dbReference type="ARBA" id="ARBA00023125"/>
    </source>
</evidence>
<dbReference type="SUPFAM" id="SSF160443">
    <property type="entry name" value="SMR domain-like"/>
    <property type="match status" value="1"/>
</dbReference>
<dbReference type="Pfam" id="PF01713">
    <property type="entry name" value="Smr"/>
    <property type="match status" value="1"/>
</dbReference>
<organism evidence="12 13">
    <name type="scientific">Cyanidiococcus yangmingshanensis</name>
    <dbReference type="NCBI Taxonomy" id="2690220"/>
    <lineage>
        <taxon>Eukaryota</taxon>
        <taxon>Rhodophyta</taxon>
        <taxon>Bangiophyceae</taxon>
        <taxon>Cyanidiales</taxon>
        <taxon>Cyanidiaceae</taxon>
        <taxon>Cyanidiococcus</taxon>
    </lineage>
</organism>
<keyword evidence="4" id="KW-0255">Endonuclease</keyword>
<dbReference type="GO" id="GO:0019843">
    <property type="term" value="F:rRNA binding"/>
    <property type="evidence" value="ECO:0007669"/>
    <property type="project" value="UniProtKB-KW"/>
</dbReference>
<dbReference type="InterPro" id="IPR036063">
    <property type="entry name" value="Smr_dom_sf"/>
</dbReference>
<dbReference type="EMBL" id="VWRR01000006">
    <property type="protein sequence ID" value="KAF6003539.1"/>
    <property type="molecule type" value="Genomic_DNA"/>
</dbReference>
<evidence type="ECO:0000256" key="10">
    <source>
        <dbReference type="SAM" id="MobiDB-lite"/>
    </source>
</evidence>
<dbReference type="GO" id="GO:0003677">
    <property type="term" value="F:DNA binding"/>
    <property type="evidence" value="ECO:0007669"/>
    <property type="project" value="UniProtKB-KW"/>
</dbReference>
<dbReference type="OrthoDB" id="3231855at2759"/>
<evidence type="ECO:0000256" key="1">
    <source>
        <dbReference type="ARBA" id="ARBA00022722"/>
    </source>
</evidence>
<evidence type="ECO:0000313" key="13">
    <source>
        <dbReference type="Proteomes" id="UP000530660"/>
    </source>
</evidence>
<evidence type="ECO:0000256" key="6">
    <source>
        <dbReference type="ARBA" id="ARBA00022840"/>
    </source>
</evidence>
<evidence type="ECO:0000256" key="9">
    <source>
        <dbReference type="SAM" id="Coils"/>
    </source>
</evidence>
<dbReference type="GO" id="GO:0005524">
    <property type="term" value="F:ATP binding"/>
    <property type="evidence" value="ECO:0007669"/>
    <property type="project" value="UniProtKB-KW"/>
</dbReference>
<keyword evidence="2" id="KW-0699">rRNA-binding</keyword>
<comment type="caution">
    <text evidence="12">The sequence shown here is derived from an EMBL/GenBank/DDBJ whole genome shotgun (WGS) entry which is preliminary data.</text>
</comment>
<evidence type="ECO:0000256" key="7">
    <source>
        <dbReference type="ARBA" id="ARBA00022884"/>
    </source>
</evidence>
<keyword evidence="5" id="KW-0378">Hydrolase</keyword>
<proteinExistence type="predicted"/>
<name>A0A7J7ILG9_9RHOD</name>
<protein>
    <recommendedName>
        <fullName evidence="11">Smr domain-containing protein</fullName>
    </recommendedName>
</protein>
<evidence type="ECO:0000256" key="5">
    <source>
        <dbReference type="ARBA" id="ARBA00022801"/>
    </source>
</evidence>
<feature type="coiled-coil region" evidence="9">
    <location>
        <begin position="7"/>
        <end position="91"/>
    </location>
</feature>
<keyword evidence="7" id="KW-0694">RNA-binding</keyword>
<evidence type="ECO:0000313" key="12">
    <source>
        <dbReference type="EMBL" id="KAF6003539.1"/>
    </source>
</evidence>
<dbReference type="InterPro" id="IPR002625">
    <property type="entry name" value="Smr_dom"/>
</dbReference>
<evidence type="ECO:0000259" key="11">
    <source>
        <dbReference type="PROSITE" id="PS50828"/>
    </source>
</evidence>
<sequence length="270" mass="30840">MEQLQILEKAKIEEEELKRIRLEYEQRLRDVARERQRIIEEQQLALEAELGEVRTELKEALERLKRNDLDSSRANQQMKELESKVEMESSRLSELALGTRNKSHLDRIEENDLVLVPRFGQSFLRVVQKVSDERLRVSLGNMFATINVDEITSIRRTASSNPETAAGHLKPRPVVTKREFESSTAAPIQVRTQVNTIDIRGMRAHEVESALEMAIDRGLQMGSLWIIHGHGTGRLRKTVREYLRNHPNVSSFREANPSDGGSGVTVAVLK</sequence>
<reference evidence="12 13" key="1">
    <citation type="journal article" date="2020" name="J. Phycol.">
        <title>Comparative genome analysis reveals Cyanidiococcus gen. nov., a new extremophilic red algal genus sister to Cyanidioschyzon (Cyanidioschyzonaceae, Rhodophyta).</title>
        <authorList>
            <person name="Liu S.-L."/>
            <person name="Chiang Y.-R."/>
            <person name="Yoon H.S."/>
            <person name="Fu H.-Y."/>
        </authorList>
    </citation>
    <scope>NUCLEOTIDE SEQUENCE [LARGE SCALE GENOMIC DNA]</scope>
    <source>
        <strain evidence="12 13">THAL066</strain>
    </source>
</reference>
<feature type="region of interest" description="Disordered" evidence="10">
    <location>
        <begin position="251"/>
        <end position="270"/>
    </location>
</feature>
<keyword evidence="1" id="KW-0540">Nuclease</keyword>
<dbReference type="FunFam" id="3.30.1370.110:FF:000004">
    <property type="entry name" value="Endonuclease MutS2"/>
    <property type="match status" value="1"/>
</dbReference>